<reference evidence="1" key="1">
    <citation type="submission" date="2010-07" db="EMBL/GenBank/DDBJ databases">
        <authorList>
            <consortium name="CONSOLIDER consortium CSD2007-00005"/>
            <person name="Guazzaroni M.-E."/>
            <person name="Richter M."/>
            <person name="Garcia-Salamanca A."/>
            <person name="Yarza P."/>
            <person name="Ferrer M."/>
        </authorList>
    </citation>
    <scope>NUCLEOTIDE SEQUENCE</scope>
</reference>
<protein>
    <submittedName>
        <fullName evidence="1">Uncharacterized protein</fullName>
    </submittedName>
</protein>
<proteinExistence type="predicted"/>
<dbReference type="AlphaFoldDB" id="D9PK51"/>
<organism evidence="1">
    <name type="scientific">sediment metagenome</name>
    <dbReference type="NCBI Taxonomy" id="749907"/>
    <lineage>
        <taxon>unclassified sequences</taxon>
        <taxon>metagenomes</taxon>
        <taxon>ecological metagenomes</taxon>
    </lineage>
</organism>
<evidence type="ECO:0000313" key="1">
    <source>
        <dbReference type="EMBL" id="EFK96048.1"/>
    </source>
</evidence>
<comment type="caution">
    <text evidence="1">The sequence shown here is derived from an EMBL/GenBank/DDBJ whole genome shotgun (WGS) entry which is preliminary data.</text>
</comment>
<sequence length="134" mass="15565">MENVKQQIENLLKEKQSMRDVYRYFYNVSNDDLLKYLLAQKEIEKIKDQNLFLQEVFEGYRILFKMNPVDILEIIKYKSDVDIRMEFEKMKQEKGIYGGKPNFSGKETNSFKTGIPKNDGGAGFGSGGPNSFNL</sequence>
<reference evidence="1" key="2">
    <citation type="journal article" date="2011" name="Microb. Ecol.">
        <title>Taxonomic and Functional Metagenomic Profiling of the Microbial Community in the Anoxic Sediment of a Sub-saline Shallow Lake (Laguna de Carrizo, Central Spain).</title>
        <authorList>
            <person name="Ferrer M."/>
            <person name="Guazzaroni M.E."/>
            <person name="Richter M."/>
            <person name="Garcia-Salamanca A."/>
            <person name="Yarza P."/>
            <person name="Suarez-Suarez A."/>
            <person name="Solano J."/>
            <person name="Alcaide M."/>
            <person name="van Dillewijn P."/>
            <person name="Molina-Henares M.A."/>
            <person name="Lopez-Cortes N."/>
            <person name="Al-Ramahi Y."/>
            <person name="Guerrero C."/>
            <person name="Acosta A."/>
            <person name="de Eugenio L.I."/>
            <person name="Martinez V."/>
            <person name="Marques S."/>
            <person name="Rojo F."/>
            <person name="Santero E."/>
            <person name="Genilloud O."/>
            <person name="Perez-Perez J."/>
            <person name="Rossello-Mora R."/>
            <person name="Ramos J.L."/>
        </authorList>
    </citation>
    <scope>NUCLEOTIDE SEQUENCE</scope>
</reference>
<name>D9PK51_9ZZZZ</name>
<accession>D9PK51</accession>
<dbReference type="EMBL" id="ADZX01000582">
    <property type="protein sequence ID" value="EFK96048.1"/>
    <property type="molecule type" value="Genomic_DNA"/>
</dbReference>
<gene>
    <name evidence="1" type="ORF">LDC_1916</name>
</gene>